<dbReference type="GO" id="GO:0016740">
    <property type="term" value="F:transferase activity"/>
    <property type="evidence" value="ECO:0007669"/>
    <property type="project" value="UniProtKB-KW"/>
</dbReference>
<keyword evidence="2" id="KW-1185">Reference proteome</keyword>
<organism evidence="1 2">
    <name type="scientific">Cellulomonas xylanilytica</name>
    <dbReference type="NCBI Taxonomy" id="233583"/>
    <lineage>
        <taxon>Bacteria</taxon>
        <taxon>Bacillati</taxon>
        <taxon>Actinomycetota</taxon>
        <taxon>Actinomycetes</taxon>
        <taxon>Micrococcales</taxon>
        <taxon>Cellulomonadaceae</taxon>
        <taxon>Cellulomonas</taxon>
    </lineage>
</organism>
<evidence type="ECO:0000313" key="2">
    <source>
        <dbReference type="Proteomes" id="UP000321118"/>
    </source>
</evidence>
<evidence type="ECO:0000313" key="1">
    <source>
        <dbReference type="EMBL" id="GEK22854.1"/>
    </source>
</evidence>
<dbReference type="PANTHER" id="PTHR47473">
    <property type="entry name" value="BTA1P"/>
    <property type="match status" value="1"/>
</dbReference>
<dbReference type="PANTHER" id="PTHR47473:SF1">
    <property type="entry name" value="METHYLTRANSFERASE DOMAIN-CONTAINING PROTEIN"/>
    <property type="match status" value="1"/>
</dbReference>
<dbReference type="Pfam" id="PF11899">
    <property type="entry name" value="DUF3419"/>
    <property type="match status" value="1"/>
</dbReference>
<proteinExistence type="predicted"/>
<gene>
    <name evidence="1" type="ORF">CXY01_33740</name>
</gene>
<dbReference type="AlphaFoldDB" id="A0A510V7M4"/>
<protein>
    <submittedName>
        <fullName evidence="1">S-adenosylmethionine--diacylglycerol 3-amino-3-carboxypropyl transferase</fullName>
    </submittedName>
</protein>
<dbReference type="InterPro" id="IPR021829">
    <property type="entry name" value="DUF3419"/>
</dbReference>
<accession>A0A510V7M4</accession>
<dbReference type="OrthoDB" id="5172821at2"/>
<name>A0A510V7M4_9CELL</name>
<dbReference type="EMBL" id="BJUB01000011">
    <property type="protein sequence ID" value="GEK22854.1"/>
    <property type="molecule type" value="Genomic_DNA"/>
</dbReference>
<comment type="caution">
    <text evidence="1">The sequence shown here is derived from an EMBL/GenBank/DDBJ whole genome shotgun (WGS) entry which is preliminary data.</text>
</comment>
<dbReference type="Proteomes" id="UP000321118">
    <property type="component" value="Unassembled WGS sequence"/>
</dbReference>
<keyword evidence="1" id="KW-0808">Transferase</keyword>
<reference evidence="1 2" key="1">
    <citation type="submission" date="2019-07" db="EMBL/GenBank/DDBJ databases">
        <title>Whole genome shotgun sequence of Cellulomonas xylanilytica NBRC 101102.</title>
        <authorList>
            <person name="Hosoyama A."/>
            <person name="Uohara A."/>
            <person name="Ohji S."/>
            <person name="Ichikawa N."/>
        </authorList>
    </citation>
    <scope>NUCLEOTIDE SEQUENCE [LARGE SCALE GENOMIC DNA]</scope>
    <source>
        <strain evidence="1 2">NBRC 101102</strain>
    </source>
</reference>
<dbReference type="RefSeq" id="WP_146929573.1">
    <property type="nucleotide sequence ID" value="NZ_BJUB01000011.1"/>
</dbReference>
<sequence>MPLSEIYFSQIREDSRIERQLQDRYQARRVLTIGSGGCTAFSLLDDDLESLVVVDANPAQCALIHLKRAALVSLDLDEYLAFVGERPATDRLATYRRLESALPEEAQAYWRTHLARIESGINRCGVTDRFYSLVGENLSQIILDTAAVDALFACSSLDEQRAFYAEHLDNDRWDTAVRVLFSRWTQSYFYPPLWSARSTESEFGEFYASQITEAITDRPVADNYFLHQLLVGRYLFDRADGTPAYLSEAGYSRARRNIHKMELVNGTVDQCLRTVREIDAFYLSNIFDWGSLTRHGAFPENAREAASADGAIVLHRSMYGRDRLSSVFGDNLRIRSELSQELMQQERSMLYREVTVGELV</sequence>